<keyword evidence="6" id="KW-0843">Virulence</keyword>
<dbReference type="EMBL" id="CP088295">
    <property type="protein sequence ID" value="UUY04827.1"/>
    <property type="molecule type" value="Genomic_DNA"/>
</dbReference>
<name>A0ABY5PJT9_9ACTN</name>
<evidence type="ECO:0000256" key="5">
    <source>
        <dbReference type="ARBA" id="ARBA00022737"/>
    </source>
</evidence>
<evidence type="ECO:0000256" key="7">
    <source>
        <dbReference type="ARBA" id="ARBA00023136"/>
    </source>
</evidence>
<dbReference type="SUPFAM" id="SSF51120">
    <property type="entry name" value="beta-Roll"/>
    <property type="match status" value="3"/>
</dbReference>
<sequence length="516" mass="51339">MGGGDDIFTFSASTGTVNLNGGAGDDTLTGTATTDTLNGGDGDDRLIGARGNDTMDGGNNADVLVWNNGDGTDTMNGNAGADEVEVNGAPNAGDQFRITAAGAQDVRFDRINLGLFGLNISTSERITVNGLGGNDDIRADETLGNRILMTANGGTGDDAVVGSPNADLITGGDDIDTLSGAGGDDRIVGDRGNDTMNGGTGDDTTVWNNGDGTDVMNGDAGSDRVEVNGAPGAGDVFTIAPNGARAKFDRTNLGPFSLDIGSAEALDANGLGGDDDFTALPGISSLLAINADGGAGNDALDGAEGDDTLLGGSGNDAINPGGGSDVADGGEGDDTLLGRDGQTDLLRCGTGTDSAQTDLPGVDALTGCETVDALTPAPIVTPPANVPGAAAPVQGDTTATPVQLGAFSAAKRAGRQSVRFTVTCPAGETGGCSGELRLTTASAVVIGGVKVRVLVGTARYTLRPGQRQTRTIKLPAGVERLAGKGRQLRLIAAAVTRDASGNVAESSTRRSVKLAK</sequence>
<dbReference type="InterPro" id="IPR011049">
    <property type="entry name" value="Serralysin-like_metalloprot_C"/>
</dbReference>
<proteinExistence type="predicted"/>
<dbReference type="PROSITE" id="PS00330">
    <property type="entry name" value="HEMOLYSIN_CALCIUM"/>
    <property type="match status" value="1"/>
</dbReference>
<feature type="compositionally biased region" description="Low complexity" evidence="8">
    <location>
        <begin position="194"/>
        <end position="203"/>
    </location>
</feature>
<dbReference type="Proteomes" id="UP001058860">
    <property type="component" value="Chromosome"/>
</dbReference>
<feature type="region of interest" description="Disordered" evidence="8">
    <location>
        <begin position="180"/>
        <end position="203"/>
    </location>
</feature>
<evidence type="ECO:0000313" key="9">
    <source>
        <dbReference type="EMBL" id="UUY04827.1"/>
    </source>
</evidence>
<dbReference type="PRINTS" id="PR00313">
    <property type="entry name" value="CABNDNGRPT"/>
</dbReference>
<evidence type="ECO:0000256" key="6">
    <source>
        <dbReference type="ARBA" id="ARBA00023026"/>
    </source>
</evidence>
<evidence type="ECO:0000256" key="8">
    <source>
        <dbReference type="SAM" id="MobiDB-lite"/>
    </source>
</evidence>
<organism evidence="9 10">
    <name type="scientific">Svornostia abyssi</name>
    <dbReference type="NCBI Taxonomy" id="2898438"/>
    <lineage>
        <taxon>Bacteria</taxon>
        <taxon>Bacillati</taxon>
        <taxon>Actinomycetota</taxon>
        <taxon>Thermoleophilia</taxon>
        <taxon>Solirubrobacterales</taxon>
        <taxon>Baekduiaceae</taxon>
        <taxon>Svornostia</taxon>
    </lineage>
</organism>
<dbReference type="Pfam" id="PF00353">
    <property type="entry name" value="HemolysinCabind"/>
    <property type="match status" value="5"/>
</dbReference>
<evidence type="ECO:0000256" key="4">
    <source>
        <dbReference type="ARBA" id="ARBA00022656"/>
    </source>
</evidence>
<dbReference type="InterPro" id="IPR001343">
    <property type="entry name" value="Hemolysn_Ca-bd"/>
</dbReference>
<dbReference type="PRINTS" id="PR01488">
    <property type="entry name" value="RTXTOXINA"/>
</dbReference>
<dbReference type="InterPro" id="IPR003995">
    <property type="entry name" value="RTX_toxin_determinant-A"/>
</dbReference>
<evidence type="ECO:0000256" key="2">
    <source>
        <dbReference type="ARBA" id="ARBA00004613"/>
    </source>
</evidence>
<keyword evidence="7" id="KW-0472">Membrane</keyword>
<feature type="compositionally biased region" description="Low complexity" evidence="8">
    <location>
        <begin position="25"/>
        <end position="38"/>
    </location>
</feature>
<dbReference type="InterPro" id="IPR018511">
    <property type="entry name" value="Hemolysin-typ_Ca-bd_CS"/>
</dbReference>
<keyword evidence="3" id="KW-0964">Secreted</keyword>
<evidence type="ECO:0000256" key="1">
    <source>
        <dbReference type="ARBA" id="ARBA00004370"/>
    </source>
</evidence>
<comment type="subcellular location">
    <subcellularLocation>
        <location evidence="1">Membrane</location>
    </subcellularLocation>
    <subcellularLocation>
        <location evidence="2">Secreted</location>
    </subcellularLocation>
</comment>
<evidence type="ECO:0008006" key="11">
    <source>
        <dbReference type="Google" id="ProtNLM"/>
    </source>
</evidence>
<dbReference type="PANTHER" id="PTHR38340">
    <property type="entry name" value="S-LAYER PROTEIN"/>
    <property type="match status" value="1"/>
</dbReference>
<feature type="region of interest" description="Disordered" evidence="8">
    <location>
        <begin position="20"/>
        <end position="44"/>
    </location>
</feature>
<keyword evidence="5" id="KW-0677">Repeat</keyword>
<dbReference type="PANTHER" id="PTHR38340:SF1">
    <property type="entry name" value="S-LAYER PROTEIN"/>
    <property type="match status" value="1"/>
</dbReference>
<feature type="compositionally biased region" description="Basic and acidic residues" evidence="8">
    <location>
        <begin position="183"/>
        <end position="193"/>
    </location>
</feature>
<gene>
    <name evidence="9" type="ORF">LRS13_04670</name>
</gene>
<accession>A0ABY5PJT9</accession>
<dbReference type="Gene3D" id="2.150.10.10">
    <property type="entry name" value="Serralysin-like metalloprotease, C-terminal"/>
    <property type="match status" value="3"/>
</dbReference>
<evidence type="ECO:0000256" key="3">
    <source>
        <dbReference type="ARBA" id="ARBA00022525"/>
    </source>
</evidence>
<keyword evidence="4" id="KW-0800">Toxin</keyword>
<reference evidence="10" key="1">
    <citation type="submission" date="2021-11" db="EMBL/GenBank/DDBJ databases">
        <title>Cultivation dependent microbiological survey of springs from the worlds oldest radium mine currently devoted to the extraction of radon-saturated water.</title>
        <authorList>
            <person name="Kapinusova G."/>
            <person name="Smrhova T."/>
            <person name="Strejcek M."/>
            <person name="Suman J."/>
            <person name="Jani K."/>
            <person name="Pajer P."/>
            <person name="Uhlik O."/>
        </authorList>
    </citation>
    <scope>NUCLEOTIDE SEQUENCE [LARGE SCALE GENOMIC DNA]</scope>
    <source>
        <strain evidence="10">J379</strain>
    </source>
</reference>
<keyword evidence="10" id="KW-1185">Reference proteome</keyword>
<dbReference type="InterPro" id="IPR050557">
    <property type="entry name" value="RTX_toxin/Mannuronan_C5-epim"/>
</dbReference>
<dbReference type="RefSeq" id="WP_353865307.1">
    <property type="nucleotide sequence ID" value="NZ_CP088295.1"/>
</dbReference>
<evidence type="ECO:0000313" key="10">
    <source>
        <dbReference type="Proteomes" id="UP001058860"/>
    </source>
</evidence>
<protein>
    <recommendedName>
        <fullName evidence="11">Alkaline phosphatase</fullName>
    </recommendedName>
</protein>